<reference evidence="1" key="1">
    <citation type="submission" date="2024-05" db="EMBL/GenBank/DDBJ databases">
        <title>30 novel species of actinomycetes from the DSMZ collection.</title>
        <authorList>
            <person name="Nouioui I."/>
        </authorList>
    </citation>
    <scope>NUCLEOTIDE SEQUENCE</scope>
    <source>
        <strain evidence="1">DSM 41014</strain>
    </source>
</reference>
<dbReference type="InterPro" id="IPR036388">
    <property type="entry name" value="WH-like_DNA-bd_sf"/>
</dbReference>
<keyword evidence="2" id="KW-1185">Reference proteome</keyword>
<dbReference type="EMBL" id="JAVRFF010000012">
    <property type="protein sequence ID" value="MDT0472995.1"/>
    <property type="molecule type" value="Genomic_DNA"/>
</dbReference>
<dbReference type="InterPro" id="IPR013324">
    <property type="entry name" value="RNA_pol_sigma_r3/r4-like"/>
</dbReference>
<organism evidence="1 2">
    <name type="scientific">Streptomyces hintoniae</name>
    <dbReference type="NCBI Taxonomy" id="3075521"/>
    <lineage>
        <taxon>Bacteria</taxon>
        <taxon>Bacillati</taxon>
        <taxon>Actinomycetota</taxon>
        <taxon>Actinomycetes</taxon>
        <taxon>Kitasatosporales</taxon>
        <taxon>Streptomycetaceae</taxon>
        <taxon>Streptomyces</taxon>
    </lineage>
</organism>
<dbReference type="SUPFAM" id="SSF88659">
    <property type="entry name" value="Sigma3 and sigma4 domains of RNA polymerase sigma factors"/>
    <property type="match status" value="1"/>
</dbReference>
<dbReference type="RefSeq" id="WP_311635069.1">
    <property type="nucleotide sequence ID" value="NZ_JAVRFF010000012.1"/>
</dbReference>
<accession>A0ABU2UIK0</accession>
<dbReference type="Gene3D" id="1.10.10.10">
    <property type="entry name" value="Winged helix-like DNA-binding domain superfamily/Winged helix DNA-binding domain"/>
    <property type="match status" value="1"/>
</dbReference>
<evidence type="ECO:0000313" key="1">
    <source>
        <dbReference type="EMBL" id="MDT0472995.1"/>
    </source>
</evidence>
<comment type="caution">
    <text evidence="1">The sequence shown here is derived from an EMBL/GenBank/DDBJ whole genome shotgun (WGS) entry which is preliminary data.</text>
</comment>
<protein>
    <submittedName>
        <fullName evidence="1">Uncharacterized protein</fullName>
    </submittedName>
</protein>
<name>A0ABU2UIK0_9ACTN</name>
<proteinExistence type="predicted"/>
<sequence length="139" mass="15552">MPRRNANHDLGLVRQHEVVRLRTQERLQFRQIAEQLDCDVKNVYVAWKRGVADLATQAAEAHGQYLGEQLANLEIAINSLMPKVIKGDVRAVEGLVKLFDHQAKLLGLFAPVKANVTVTDEMTARVKALADEIAQLEET</sequence>
<dbReference type="Proteomes" id="UP001180489">
    <property type="component" value="Unassembled WGS sequence"/>
</dbReference>
<gene>
    <name evidence="1" type="ORF">RM863_12760</name>
</gene>
<evidence type="ECO:0000313" key="2">
    <source>
        <dbReference type="Proteomes" id="UP001180489"/>
    </source>
</evidence>